<dbReference type="GO" id="GO:0031405">
    <property type="term" value="F:lipoic acid binding"/>
    <property type="evidence" value="ECO:0007669"/>
    <property type="project" value="TreeGrafter"/>
</dbReference>
<dbReference type="InterPro" id="IPR001078">
    <property type="entry name" value="2-oxoacid_DH_actylTfrase"/>
</dbReference>
<dbReference type="STRING" id="1302659.I858_004715"/>
<protein>
    <recommendedName>
        <fullName evidence="6">Dihydrolipoamide acetyltransferase component of pyruvate dehydrogenase complex</fullName>
        <ecNumber evidence="6">2.3.1.-</ecNumber>
    </recommendedName>
</protein>
<name>A0A1B1RZH8_9BACL</name>
<dbReference type="InterPro" id="IPR036625">
    <property type="entry name" value="E3-bd_dom_sf"/>
</dbReference>
<feature type="region of interest" description="Disordered" evidence="7">
    <location>
        <begin position="84"/>
        <end position="118"/>
    </location>
</feature>
<dbReference type="SUPFAM" id="SSF47005">
    <property type="entry name" value="Peripheral subunit-binding domain of 2-oxo acid dehydrogenase complex"/>
    <property type="match status" value="1"/>
</dbReference>
<accession>A0A1B1RZH8</accession>
<dbReference type="EC" id="2.3.1.-" evidence="6"/>
<proteinExistence type="inferred from homology"/>
<evidence type="ECO:0000259" key="9">
    <source>
        <dbReference type="PROSITE" id="PS51826"/>
    </source>
</evidence>
<evidence type="ECO:0000259" key="8">
    <source>
        <dbReference type="PROSITE" id="PS50968"/>
    </source>
</evidence>
<gene>
    <name evidence="10" type="ORF">I858_004715</name>
</gene>
<evidence type="ECO:0000256" key="2">
    <source>
        <dbReference type="ARBA" id="ARBA00007317"/>
    </source>
</evidence>
<evidence type="ECO:0000256" key="6">
    <source>
        <dbReference type="RuleBase" id="RU003423"/>
    </source>
</evidence>
<dbReference type="Proteomes" id="UP000053354">
    <property type="component" value="Chromosome"/>
</dbReference>
<dbReference type="InterPro" id="IPR023213">
    <property type="entry name" value="CAT-like_dom_sf"/>
</dbReference>
<dbReference type="PANTHER" id="PTHR43178">
    <property type="entry name" value="DIHYDROLIPOAMIDE ACETYLTRANSFERASE COMPONENT OF PYRUVATE DEHYDROGENASE COMPLEX"/>
    <property type="match status" value="1"/>
</dbReference>
<dbReference type="PROSITE" id="PS00189">
    <property type="entry name" value="LIPOYL"/>
    <property type="match status" value="1"/>
</dbReference>
<dbReference type="InterPro" id="IPR011053">
    <property type="entry name" value="Single_hybrid_motif"/>
</dbReference>
<dbReference type="Pfam" id="PF02817">
    <property type="entry name" value="E3_binding"/>
    <property type="match status" value="1"/>
</dbReference>
<dbReference type="GO" id="GO:0016787">
    <property type="term" value="F:hydrolase activity"/>
    <property type="evidence" value="ECO:0007669"/>
    <property type="project" value="UniProtKB-KW"/>
</dbReference>
<dbReference type="InterPro" id="IPR000089">
    <property type="entry name" value="Biotin_lipoyl"/>
</dbReference>
<feature type="domain" description="Lipoyl-binding" evidence="8">
    <location>
        <begin position="3"/>
        <end position="78"/>
    </location>
</feature>
<keyword evidence="11" id="KW-1185">Reference proteome</keyword>
<dbReference type="GO" id="GO:0005737">
    <property type="term" value="C:cytoplasm"/>
    <property type="evidence" value="ECO:0007669"/>
    <property type="project" value="TreeGrafter"/>
</dbReference>
<dbReference type="KEGG" id="pll:I858_004715"/>
<dbReference type="SUPFAM" id="SSF52777">
    <property type="entry name" value="CoA-dependent acyltransferases"/>
    <property type="match status" value="1"/>
</dbReference>
<sequence>MSIYEFKLPDIGEGLHEAEIVSWLVKEGDLVKENDSIVEVQTDKAVVEISAPVSGEIDKLGGEEGTVIKVGQVLVRFSGISDERTQGATAQDTELPTPLDEIPAPTTATEETAKKNPNDRIVAAPSVRKAARDAGVNLREVEPTGKSGKILAKDLQRFIENGQHIQQKQAQKLDSVATTQTAVFSASEDRVEKITGTRKLIFEKMTKAQQHAVMCTGMDEINVSSLVQMRKTLLLTAEQQKLKLTYLPFIIKAVTHALKKYPIFNSSIDEENMAIHYHQGIHIGIATATENGLLVPVIKHADKKSILEIAKELEELTQKARDKKLKSTDLTGSTFTISNTGSQGGWYATPIINYPEVSILGIHKIKKEAIVVGDDIQIGHMMGMSLTFDHRVIDGEPSGRFMHSIKELLEKPELLILEAK</sequence>
<dbReference type="Gene3D" id="2.40.50.100">
    <property type="match status" value="1"/>
</dbReference>
<dbReference type="Pfam" id="PF00198">
    <property type="entry name" value="2-oxoacid_dh"/>
    <property type="match status" value="1"/>
</dbReference>
<dbReference type="GO" id="GO:0016407">
    <property type="term" value="F:acetyltransferase activity"/>
    <property type="evidence" value="ECO:0007669"/>
    <property type="project" value="TreeGrafter"/>
</dbReference>
<dbReference type="RefSeq" id="WP_049694468.1">
    <property type="nucleotide sequence ID" value="NZ_CP016540.2"/>
</dbReference>
<dbReference type="PROSITE" id="PS51826">
    <property type="entry name" value="PSBD"/>
    <property type="match status" value="1"/>
</dbReference>
<keyword evidence="3 6" id="KW-0808">Transferase</keyword>
<dbReference type="InterPro" id="IPR004167">
    <property type="entry name" value="PSBD"/>
</dbReference>
<keyword evidence="10" id="KW-0378">Hydrolase</keyword>
<comment type="similarity">
    <text evidence="2 6">Belongs to the 2-oxoacid dehydrogenase family.</text>
</comment>
<dbReference type="InterPro" id="IPR050743">
    <property type="entry name" value="2-oxoacid_DH_E2_comp"/>
</dbReference>
<evidence type="ECO:0000256" key="5">
    <source>
        <dbReference type="ARBA" id="ARBA00023315"/>
    </source>
</evidence>
<dbReference type="Gene3D" id="3.30.559.10">
    <property type="entry name" value="Chloramphenicol acetyltransferase-like domain"/>
    <property type="match status" value="1"/>
</dbReference>
<dbReference type="SUPFAM" id="SSF51230">
    <property type="entry name" value="Single hybrid motif"/>
    <property type="match status" value="1"/>
</dbReference>
<keyword evidence="4 6" id="KW-0450">Lipoyl</keyword>
<comment type="cofactor">
    <cofactor evidence="1 6">
        <name>(R)-lipoate</name>
        <dbReference type="ChEBI" id="CHEBI:83088"/>
    </cofactor>
</comment>
<evidence type="ECO:0000256" key="4">
    <source>
        <dbReference type="ARBA" id="ARBA00022823"/>
    </source>
</evidence>
<dbReference type="PANTHER" id="PTHR43178:SF5">
    <property type="entry name" value="LIPOAMIDE ACYLTRANSFERASE COMPONENT OF BRANCHED-CHAIN ALPHA-KETO ACID DEHYDROGENASE COMPLEX, MITOCHONDRIAL"/>
    <property type="match status" value="1"/>
</dbReference>
<dbReference type="AlphaFoldDB" id="A0A1B1RZH8"/>
<dbReference type="EMBL" id="CP016540">
    <property type="protein sequence ID" value="ANU26335.1"/>
    <property type="molecule type" value="Genomic_DNA"/>
</dbReference>
<reference evidence="10" key="1">
    <citation type="submission" date="2016-10" db="EMBL/GenBank/DDBJ databases">
        <authorList>
            <person name="See-Too W.S."/>
        </authorList>
    </citation>
    <scope>NUCLEOTIDE SEQUENCE</scope>
    <source>
        <strain evidence="10">L10.15</strain>
    </source>
</reference>
<keyword evidence="5 6" id="KW-0012">Acyltransferase</keyword>
<organism evidence="10 11">
    <name type="scientific">Planococcus versutus</name>
    <dbReference type="NCBI Taxonomy" id="1302659"/>
    <lineage>
        <taxon>Bacteria</taxon>
        <taxon>Bacillati</taxon>
        <taxon>Bacillota</taxon>
        <taxon>Bacilli</taxon>
        <taxon>Bacillales</taxon>
        <taxon>Caryophanaceae</taxon>
        <taxon>Planococcus</taxon>
    </lineage>
</organism>
<evidence type="ECO:0000256" key="3">
    <source>
        <dbReference type="ARBA" id="ARBA00022679"/>
    </source>
</evidence>
<dbReference type="InterPro" id="IPR003016">
    <property type="entry name" value="2-oxoA_DH_lipoyl-BS"/>
</dbReference>
<dbReference type="PROSITE" id="PS50968">
    <property type="entry name" value="BIOTINYL_LIPOYL"/>
    <property type="match status" value="1"/>
</dbReference>
<evidence type="ECO:0000256" key="1">
    <source>
        <dbReference type="ARBA" id="ARBA00001938"/>
    </source>
</evidence>
<evidence type="ECO:0000256" key="7">
    <source>
        <dbReference type="SAM" id="MobiDB-lite"/>
    </source>
</evidence>
<dbReference type="Pfam" id="PF00364">
    <property type="entry name" value="Biotin_lipoyl"/>
    <property type="match status" value="1"/>
</dbReference>
<dbReference type="Gene3D" id="4.10.320.10">
    <property type="entry name" value="E3-binding domain"/>
    <property type="match status" value="1"/>
</dbReference>
<feature type="domain" description="Peripheral subunit-binding (PSBD)" evidence="9">
    <location>
        <begin position="122"/>
        <end position="159"/>
    </location>
</feature>
<evidence type="ECO:0000313" key="11">
    <source>
        <dbReference type="Proteomes" id="UP000053354"/>
    </source>
</evidence>
<evidence type="ECO:0000313" key="10">
    <source>
        <dbReference type="EMBL" id="ANU26335.1"/>
    </source>
</evidence>
<dbReference type="FunFam" id="3.30.559.10:FF:000007">
    <property type="entry name" value="Dihydrolipoamide acetyltransferase component of pyruvate dehydrogenase complex"/>
    <property type="match status" value="1"/>
</dbReference>
<dbReference type="CDD" id="cd06849">
    <property type="entry name" value="lipoyl_domain"/>
    <property type="match status" value="1"/>
</dbReference>
<dbReference type="OrthoDB" id="9805770at2"/>